<dbReference type="GO" id="GO:0015074">
    <property type="term" value="P:DNA integration"/>
    <property type="evidence" value="ECO:0007669"/>
    <property type="project" value="InterPro"/>
</dbReference>
<feature type="region of interest" description="Disordered" evidence="1">
    <location>
        <begin position="1"/>
        <end position="21"/>
    </location>
</feature>
<feature type="region of interest" description="Disordered" evidence="1">
    <location>
        <begin position="1580"/>
        <end position="1668"/>
    </location>
</feature>
<feature type="compositionally biased region" description="Basic residues" evidence="1">
    <location>
        <begin position="381"/>
        <end position="394"/>
    </location>
</feature>
<gene>
    <name evidence="3" type="ORF">PGLA2088_LOCUS4054</name>
</gene>
<feature type="region of interest" description="Disordered" evidence="1">
    <location>
        <begin position="1680"/>
        <end position="1707"/>
    </location>
</feature>
<feature type="compositionally biased region" description="Acidic residues" evidence="1">
    <location>
        <begin position="300"/>
        <end position="318"/>
    </location>
</feature>
<dbReference type="Gene3D" id="3.30.420.10">
    <property type="entry name" value="Ribonuclease H-like superfamily/Ribonuclease H"/>
    <property type="match status" value="1"/>
</dbReference>
<sequence>MSSDNHQDSGSYSRIPSWDGNPQTWQTFHDDVRLWLLGEKLDVEFSLAARLVTKLRGAASRIGKGMKDSELMPDPSPWVAASPVAAPSDAAARAAAARDIPVDADGDLNLDQQPPAAEPQPTAAVYATVPDVIETPEQRRTRLTAGVTRLMHRLEVLRPSAPMQKGIAMQEFTKSFKYYRRPGERVTDFLARWDEGVQLLETAGVDLSGVPDLLGFYFYQMLNLNQERRERMLSAMPSEHLDLVLLKQKALQFFPEIHLSERRPPPQSTTRRDVKGRFLRPWQARPRTVFETGLDAPWADVEDSQSEPDQSGQDDDQGLDPSDFQAAVSGELEAFMTDLQDQVGNLDEIMGPEHAAQVESAASTLAEASEALTIMRDARGRMKGKGKGKSKGKGSHPASSSSSHLPHHELDMRPPSEQPAIDARRPRTARPSRPQMSTAALRASIDARKARSICKDCGLMGHWAGDAPCKGMTRGTFVTETEWQVPDHDAMMVEAIGPAVLDEHQVQLLRQVFRAWLLWRNGADSDSDSEMPELVSESDDEMSSQGYQDFYAQFHHLRVGTDEILDDFDSDEDLQQDILPVLVYESDSDGGSTFAISEQPSSDCDSDYSTGSLYDGTEVPFGLEEGGVEHDVLAGELATQRPVNAGRGIIDTACALSVAGDVWWNSYKADLAAYNLLQHVHEQPSVERFRFGDGGILTAQLAVVAPAVIANTPLEVFFCVVPSQTLGLLLGRDFLTKHDATINLQRRELSIANRKQALEDSFGGHFCVPLRPEAYTQLAEVFRQDTTRLPQRLQPRHRTVLPESVLEAEVPCTRGVTQRCHSCTLRAIGFPCRACSAPTCTRCVCDMLCPRCFFGVQVQCEDDASTMPQHQEWRPLKRGQQMQLSAGRRRATVMARHRVQPQPIQTQMELQASRDVATVLRQAVHRSGVRFVLFEWCCQPDSKLGAAFQDAGHVVYSLCSPEWDMSDPATVARVVQMVQQHAQRGDHVLIWASLPCLPWLQSQAGHPESLPTVKATRQHSLSLVKLLCQALQQTLCLRVHGAFEWPRDCSGWKQYEVQQLCHLLPGICQFDGCRFATQDSRGRPLKSPGHVQTDHPGLLQALNLRCKRQHLHGSADAVASGRYTDALVKRIVTAVTVPVQTVHQVEEAEDEPMTDDEREGDLQGKDIEEEDFTQEQNPVFARTGGPKPVPHPMPIEDEAIVGAAVKQLHTNLGHPENRSLARAIRLTGGSHLAIKTALDFQCPVCKRIAEPKPTPSRSLRRWQNFGDCVAVDLFSLADCHGHSLTFLNAIDMASRYQVVTFVPSKSPLVIYKAFMKTWVTPFGVPKAVLTDLGGEFNREFSQELSDLGSQMLTSAAISPTQNAVAERAGGLWKLHARAVLDEFSIDYHQTDRLDWLCATVSWAHNARVDETGYSPSQWVLGCGIRLPYQLWGSNLALQSRMEQDHTFADRVAMQAAAQRSTVGLHYSRALSRAFLARARTSQPAAASFAVGDQVYYWRGIGKRGVRFSNWAFRWHGPCVVIGHEQNNIWVAHRGSTLKCAARHLRHALPEELLPWRAVVEEQMAAQHPDDEQQQQQQYYDLTPPPATDLSKPTHRVRGKQPQPPTTTADGTAVPEEEMGGGDVLPPSAPPPGPPPADFDSAGFDPDQPPEEQEQEFDLGSDFPWQQPPVFREPTAEELRADEGDLYDTPLGQEEERPQAPEEEMPPSVQEEEMPPFIQEEETPSFQPGAGDAIVRHPPDLLERPAKVHRAACVFVEYDTLLVGKARAKEVQWALLNGSQKQLMQEAMSREWQKWTEHKSVRWCSVQQLQQFRQADASLRVIGTRWVLTQKADGTYKARLVVQGCQENHLGLRVDAPTGSVLAFTLTLLFGAQNGWDIIFGDATCAFLQSQGIERLLLIKMPAVPPPGTVAGQILIAQGSIYGTRDAPRAWYGYLQKTLVDFGFRESWFEKGFYILPGTSGPAVVLMSHVDDLCIAFDTRVASNTQMLKNIEHKLQLRLQKGDSMFCGKWVQFTHDAITVTQPRAAQAVEQLPLTSDRRKTPDALLTPAEVTNYRGVIGQLMWLVTQTRPDLAVGVNQAAQHTTTAKVSDAIKLNAIAREANSTPEMGLVFRRGLDLSTARICGFGDSAFANAEGYKSQAGYTLQLTQQQHLTTLLTGNFQHAALVSWHTGTIKRVVRSTLAAEAYAVSEVTEAAQLLRELLAEIRSSVVGSVVVPGAVETAAAGDDFVIVTDSQNVATTVPRDSTALADKRLRIVVAMLRQTFCKDAHAYLKWVPTKQMLADALTKPMFVTALRAAMQSIRHSPPGL</sequence>
<feature type="compositionally biased region" description="Acidic residues" evidence="1">
    <location>
        <begin position="1647"/>
        <end position="1658"/>
    </location>
</feature>
<dbReference type="SUPFAM" id="SSF53098">
    <property type="entry name" value="Ribonuclease H-like"/>
    <property type="match status" value="1"/>
</dbReference>
<evidence type="ECO:0000256" key="1">
    <source>
        <dbReference type="SAM" id="MobiDB-lite"/>
    </source>
</evidence>
<feature type="domain" description="Integrase catalytic" evidence="2">
    <location>
        <begin position="1251"/>
        <end position="1423"/>
    </location>
</feature>
<dbReference type="Proteomes" id="UP000626109">
    <property type="component" value="Unassembled WGS sequence"/>
</dbReference>
<name>A0A813I3S4_POLGL</name>
<dbReference type="InterPro" id="IPR036397">
    <property type="entry name" value="RNaseH_sf"/>
</dbReference>
<feature type="region of interest" description="Disordered" evidence="1">
    <location>
        <begin position="1168"/>
        <end position="1189"/>
    </location>
</feature>
<dbReference type="InterPro" id="IPR021109">
    <property type="entry name" value="Peptidase_aspartic_dom_sf"/>
</dbReference>
<organism evidence="3 4">
    <name type="scientific">Polarella glacialis</name>
    <name type="common">Dinoflagellate</name>
    <dbReference type="NCBI Taxonomy" id="89957"/>
    <lineage>
        <taxon>Eukaryota</taxon>
        <taxon>Sar</taxon>
        <taxon>Alveolata</taxon>
        <taxon>Dinophyceae</taxon>
        <taxon>Suessiales</taxon>
        <taxon>Suessiaceae</taxon>
        <taxon>Polarella</taxon>
    </lineage>
</organism>
<dbReference type="InterPro" id="IPR012337">
    <property type="entry name" value="RNaseH-like_sf"/>
</dbReference>
<accession>A0A813I3S4</accession>
<proteinExistence type="predicted"/>
<protein>
    <recommendedName>
        <fullName evidence="2">Integrase catalytic domain-containing protein</fullName>
    </recommendedName>
</protein>
<dbReference type="InterPro" id="IPR001584">
    <property type="entry name" value="Integrase_cat-core"/>
</dbReference>
<reference evidence="3" key="1">
    <citation type="submission" date="2021-02" db="EMBL/GenBank/DDBJ databases">
        <authorList>
            <person name="Dougan E. K."/>
            <person name="Rhodes N."/>
            <person name="Thang M."/>
            <person name="Chan C."/>
        </authorList>
    </citation>
    <scope>NUCLEOTIDE SEQUENCE</scope>
</reference>
<comment type="caution">
    <text evidence="3">The sequence shown here is derived from an EMBL/GenBank/DDBJ whole genome shotgun (WGS) entry which is preliminary data.</text>
</comment>
<feature type="region of interest" description="Disordered" evidence="1">
    <location>
        <begin position="377"/>
        <end position="440"/>
    </location>
</feature>
<dbReference type="Gene3D" id="2.40.70.10">
    <property type="entry name" value="Acid Proteases"/>
    <property type="match status" value="1"/>
</dbReference>
<dbReference type="EMBL" id="CAJNNW010003664">
    <property type="protein sequence ID" value="CAE8645612.1"/>
    <property type="molecule type" value="Genomic_DNA"/>
</dbReference>
<feature type="region of interest" description="Disordered" evidence="1">
    <location>
        <begin position="293"/>
        <end position="323"/>
    </location>
</feature>
<dbReference type="GO" id="GO:0003676">
    <property type="term" value="F:nucleic acid binding"/>
    <property type="evidence" value="ECO:0007669"/>
    <property type="project" value="InterPro"/>
</dbReference>
<dbReference type="PROSITE" id="PS50994">
    <property type="entry name" value="INTEGRASE"/>
    <property type="match status" value="1"/>
</dbReference>
<evidence type="ECO:0000259" key="2">
    <source>
        <dbReference type="PROSITE" id="PS50994"/>
    </source>
</evidence>
<feature type="compositionally biased region" description="Basic and acidic residues" evidence="1">
    <location>
        <begin position="258"/>
        <end position="276"/>
    </location>
</feature>
<evidence type="ECO:0000313" key="4">
    <source>
        <dbReference type="Proteomes" id="UP000626109"/>
    </source>
</evidence>
<evidence type="ECO:0000313" key="3">
    <source>
        <dbReference type="EMBL" id="CAE8645612.1"/>
    </source>
</evidence>
<feature type="compositionally biased region" description="Pro residues" evidence="1">
    <location>
        <begin position="1626"/>
        <end position="1636"/>
    </location>
</feature>
<dbReference type="Pfam" id="PF07727">
    <property type="entry name" value="RVT_2"/>
    <property type="match status" value="1"/>
</dbReference>
<dbReference type="InterPro" id="IPR013103">
    <property type="entry name" value="RVT_2"/>
</dbReference>
<feature type="region of interest" description="Disordered" evidence="1">
    <location>
        <begin position="257"/>
        <end position="277"/>
    </location>
</feature>